<sequence length="538" mass="59595">MKRLWLSLCLASLVIIMGGLGIYREAGVRLSHALERFRTALPAEASFHYRKVRPALLLGGITLYDVSFHYKDTTFQAQRVRFGYPKLLSNGTLSLSSLRLETPSYTNHTHHITVTQANFHHLLIPSSAETLHEGHDEADSMHSLVAIMSFEPEDITSLRFEHMELTHLQVSSLPPTTPQTPTPPRPFTIQALSAEDFIVEGYGKGVRVHTLMDNVTLDVRFPSEPNGAIPAILRQILLPSQGLSAPQAKAPLAAHLALQHLEARQGYIQWLKHPTHHDSDPAEVFWQDPAAPLWEKPGKIEVAGLSLIVNQADHRRTINLAHLTGERRNEKNNLHTEADLQGLTTRLAPPSSLTAPSVSMPAMYHLNANSRLEMGSWRESLQLRTTFGTDSPTLLSMELSLPEINPLHLTDNNAARFLHTGQCLSTELSIQGADFFSYYKLFTHQPAAPAPTEGESSGENTPPAEANKTIAPRFNALALQRPILAPVLDFLLSPKGRTLSIKTGPLSLEDLAHISTDATDESRFDRLHILSVTTQEMQ</sequence>
<comment type="caution">
    <text evidence="2">The sequence shown here is derived from an EMBL/GenBank/DDBJ whole genome shotgun (WGS) entry which is preliminary data.</text>
</comment>
<name>A0ABT3WQF4_9PROT</name>
<gene>
    <name evidence="2" type="ORF">NQF89_06420</name>
</gene>
<dbReference type="Proteomes" id="UP001165575">
    <property type="component" value="Unassembled WGS sequence"/>
</dbReference>
<evidence type="ECO:0000313" key="2">
    <source>
        <dbReference type="EMBL" id="MCX5620054.1"/>
    </source>
</evidence>
<dbReference type="RefSeq" id="WP_266137799.1">
    <property type="nucleotide sequence ID" value="NZ_JANIDX010000005.1"/>
</dbReference>
<accession>A0ABT3WQF4</accession>
<evidence type="ECO:0000256" key="1">
    <source>
        <dbReference type="SAM" id="MobiDB-lite"/>
    </source>
</evidence>
<reference evidence="2 3" key="1">
    <citation type="submission" date="2022-07" db="EMBL/GenBank/DDBJ databases">
        <title>Bombella genomes.</title>
        <authorList>
            <person name="Harer L."/>
            <person name="Styblova S."/>
            <person name="Ehrmann M."/>
        </authorList>
    </citation>
    <scope>NUCLEOTIDE SEQUENCE [LARGE SCALE GENOMIC DNA]</scope>
    <source>
        <strain evidence="2 3">TMW 2.2556</strain>
    </source>
</reference>
<evidence type="ECO:0008006" key="4">
    <source>
        <dbReference type="Google" id="ProtNLM"/>
    </source>
</evidence>
<protein>
    <recommendedName>
        <fullName evidence="4">DUF2125 domain-containing protein</fullName>
    </recommendedName>
</protein>
<feature type="region of interest" description="Disordered" evidence="1">
    <location>
        <begin position="447"/>
        <end position="466"/>
    </location>
</feature>
<proteinExistence type="predicted"/>
<organism evidence="2 3">
    <name type="scientific">Bombella pollinis</name>
    <dbReference type="NCBI Taxonomy" id="2967337"/>
    <lineage>
        <taxon>Bacteria</taxon>
        <taxon>Pseudomonadati</taxon>
        <taxon>Pseudomonadota</taxon>
        <taxon>Alphaproteobacteria</taxon>
        <taxon>Acetobacterales</taxon>
        <taxon>Acetobacteraceae</taxon>
        <taxon>Bombella</taxon>
    </lineage>
</organism>
<dbReference type="EMBL" id="JANIDX010000005">
    <property type="protein sequence ID" value="MCX5620054.1"/>
    <property type="molecule type" value="Genomic_DNA"/>
</dbReference>
<evidence type="ECO:0000313" key="3">
    <source>
        <dbReference type="Proteomes" id="UP001165575"/>
    </source>
</evidence>
<keyword evidence="3" id="KW-1185">Reference proteome</keyword>